<dbReference type="AlphaFoldDB" id="A0A978UPD1"/>
<evidence type="ECO:0008006" key="3">
    <source>
        <dbReference type="Google" id="ProtNLM"/>
    </source>
</evidence>
<evidence type="ECO:0000313" key="1">
    <source>
        <dbReference type="EMBL" id="KAH7516683.1"/>
    </source>
</evidence>
<name>A0A978UPD1_ZIZJJ</name>
<comment type="caution">
    <text evidence="1">The sequence shown here is derived from an EMBL/GenBank/DDBJ whole genome shotgun (WGS) entry which is preliminary data.</text>
</comment>
<dbReference type="SUPFAM" id="SSF52047">
    <property type="entry name" value="RNI-like"/>
    <property type="match status" value="1"/>
</dbReference>
<gene>
    <name evidence="1" type="ORF">FEM48_Zijuj10G0161100</name>
</gene>
<dbReference type="Proteomes" id="UP000813462">
    <property type="component" value="Unassembled WGS sequence"/>
</dbReference>
<sequence length="145" mass="15897">MEILMIQNMSEIFLPPLGQLPSLQTLNIERLDGIVTVGAEFYGNVIEDGEVFPELQGLKITGCGKLVTLGLHCYLPSLTSLRMYACDNLISSLPRTPAHRKLELEECEKLPLQELPQTIESIGIGGCDGVKSLIEALKKSHTCCL</sequence>
<dbReference type="InterPro" id="IPR032675">
    <property type="entry name" value="LRR_dom_sf"/>
</dbReference>
<dbReference type="EMBL" id="JAEACU010000010">
    <property type="protein sequence ID" value="KAH7516683.1"/>
    <property type="molecule type" value="Genomic_DNA"/>
</dbReference>
<protein>
    <recommendedName>
        <fullName evidence="3">Disease resistance protein At3g14460</fullName>
    </recommendedName>
</protein>
<organism evidence="1 2">
    <name type="scientific">Ziziphus jujuba var. spinosa</name>
    <dbReference type="NCBI Taxonomy" id="714518"/>
    <lineage>
        <taxon>Eukaryota</taxon>
        <taxon>Viridiplantae</taxon>
        <taxon>Streptophyta</taxon>
        <taxon>Embryophyta</taxon>
        <taxon>Tracheophyta</taxon>
        <taxon>Spermatophyta</taxon>
        <taxon>Magnoliopsida</taxon>
        <taxon>eudicotyledons</taxon>
        <taxon>Gunneridae</taxon>
        <taxon>Pentapetalae</taxon>
        <taxon>rosids</taxon>
        <taxon>fabids</taxon>
        <taxon>Rosales</taxon>
        <taxon>Rhamnaceae</taxon>
        <taxon>Paliureae</taxon>
        <taxon>Ziziphus</taxon>
    </lineage>
</organism>
<dbReference type="Gene3D" id="3.80.10.10">
    <property type="entry name" value="Ribonuclease Inhibitor"/>
    <property type="match status" value="1"/>
</dbReference>
<accession>A0A978UPD1</accession>
<evidence type="ECO:0000313" key="2">
    <source>
        <dbReference type="Proteomes" id="UP000813462"/>
    </source>
</evidence>
<proteinExistence type="predicted"/>
<reference evidence="1" key="1">
    <citation type="journal article" date="2021" name="Front. Plant Sci.">
        <title>Chromosome-Scale Genome Assembly for Chinese Sour Jujube and Insights Into Its Genome Evolution and Domestication Signature.</title>
        <authorList>
            <person name="Shen L.-Y."/>
            <person name="Luo H."/>
            <person name="Wang X.-L."/>
            <person name="Wang X.-M."/>
            <person name="Qiu X.-J."/>
            <person name="Liu H."/>
            <person name="Zhou S.-S."/>
            <person name="Jia K.-H."/>
            <person name="Nie S."/>
            <person name="Bao Y.-T."/>
            <person name="Zhang R.-G."/>
            <person name="Yun Q.-Z."/>
            <person name="Chai Y.-H."/>
            <person name="Lu J.-Y."/>
            <person name="Li Y."/>
            <person name="Zhao S.-W."/>
            <person name="Mao J.-F."/>
            <person name="Jia S.-G."/>
            <person name="Mao Y.-M."/>
        </authorList>
    </citation>
    <scope>NUCLEOTIDE SEQUENCE</scope>
    <source>
        <strain evidence="1">AT0</strain>
        <tissue evidence="1">Leaf</tissue>
    </source>
</reference>